<dbReference type="InterPro" id="IPR020894">
    <property type="entry name" value="Cadherin_CS"/>
</dbReference>
<dbReference type="PANTHER" id="PTHR24025:SF23">
    <property type="entry name" value="NEURAL-CADHERIN"/>
    <property type="match status" value="1"/>
</dbReference>
<keyword evidence="2" id="KW-0812">Transmembrane</keyword>
<dbReference type="InterPro" id="IPR015919">
    <property type="entry name" value="Cadherin-like_sf"/>
</dbReference>
<dbReference type="PRINTS" id="PR00205">
    <property type="entry name" value="CADHERIN"/>
</dbReference>
<accession>A0A0M3KB65</accession>
<evidence type="ECO:0000256" key="6">
    <source>
        <dbReference type="ARBA" id="ARBA00022989"/>
    </source>
</evidence>
<evidence type="ECO:0000313" key="11">
    <source>
        <dbReference type="Proteomes" id="UP000267096"/>
    </source>
</evidence>
<sequence>MVECLFQYIGVEEISGELVVKSELDYEQRTSYDFLAIPVDGSKAIHVYVHVIDENDNAPIFPVPSVNIEISEYARLHSELALPSAIDADAPPLSIQKYRILSGNVNNAFRLVSNRVVQP</sequence>
<dbReference type="InterPro" id="IPR002126">
    <property type="entry name" value="Cadherin-like_dom"/>
</dbReference>
<dbReference type="GO" id="GO:0007156">
    <property type="term" value="P:homophilic cell adhesion via plasma membrane adhesion molecules"/>
    <property type="evidence" value="ECO:0007669"/>
    <property type="project" value="InterPro"/>
</dbReference>
<evidence type="ECO:0000256" key="5">
    <source>
        <dbReference type="ARBA" id="ARBA00022889"/>
    </source>
</evidence>
<dbReference type="PROSITE" id="PS00232">
    <property type="entry name" value="CADHERIN_1"/>
    <property type="match status" value="1"/>
</dbReference>
<dbReference type="Gene3D" id="2.60.40.60">
    <property type="entry name" value="Cadherins"/>
    <property type="match status" value="2"/>
</dbReference>
<evidence type="ECO:0000256" key="7">
    <source>
        <dbReference type="ARBA" id="ARBA00023136"/>
    </source>
</evidence>
<proteinExistence type="predicted"/>
<dbReference type="SUPFAM" id="SSF49313">
    <property type="entry name" value="Cadherin-like"/>
    <property type="match status" value="2"/>
</dbReference>
<evidence type="ECO:0000256" key="4">
    <source>
        <dbReference type="ARBA" id="ARBA00022837"/>
    </source>
</evidence>
<keyword evidence="5" id="KW-0130">Cell adhesion</keyword>
<dbReference type="PANTHER" id="PTHR24025">
    <property type="entry name" value="DESMOGLEIN FAMILY MEMBER"/>
    <property type="match status" value="1"/>
</dbReference>
<evidence type="ECO:0000256" key="1">
    <source>
        <dbReference type="ARBA" id="ARBA00004370"/>
    </source>
</evidence>
<name>A0A0M3KB65_ANISI</name>
<feature type="domain" description="Cadherin" evidence="9">
    <location>
        <begin position="11"/>
        <end position="61"/>
    </location>
</feature>
<dbReference type="PROSITE" id="PS50268">
    <property type="entry name" value="CADHERIN_2"/>
    <property type="match status" value="1"/>
</dbReference>
<dbReference type="GO" id="GO:0005911">
    <property type="term" value="C:cell-cell junction"/>
    <property type="evidence" value="ECO:0007669"/>
    <property type="project" value="TreeGrafter"/>
</dbReference>
<dbReference type="InterPro" id="IPR050971">
    <property type="entry name" value="Cadherin-domain_protein"/>
</dbReference>
<dbReference type="WBParaSite" id="ASIM_0001821201-mRNA-1">
    <property type="protein sequence ID" value="ASIM_0001821201-mRNA-1"/>
    <property type="gene ID" value="ASIM_0001821201"/>
</dbReference>
<dbReference type="Proteomes" id="UP000267096">
    <property type="component" value="Unassembled WGS sequence"/>
</dbReference>
<dbReference type="EMBL" id="UYRR01034339">
    <property type="protein sequence ID" value="VDK60820.1"/>
    <property type="molecule type" value="Genomic_DNA"/>
</dbReference>
<dbReference type="AlphaFoldDB" id="A0A0M3KB65"/>
<comment type="subcellular location">
    <subcellularLocation>
        <location evidence="1">Membrane</location>
    </subcellularLocation>
</comment>
<dbReference type="GO" id="GO:0005886">
    <property type="term" value="C:plasma membrane"/>
    <property type="evidence" value="ECO:0007669"/>
    <property type="project" value="InterPro"/>
</dbReference>
<evidence type="ECO:0000256" key="3">
    <source>
        <dbReference type="ARBA" id="ARBA00022737"/>
    </source>
</evidence>
<gene>
    <name evidence="10" type="ORF">ASIM_LOCUS17613</name>
</gene>
<evidence type="ECO:0000259" key="9">
    <source>
        <dbReference type="PROSITE" id="PS50268"/>
    </source>
</evidence>
<keyword evidence="7" id="KW-0472">Membrane</keyword>
<keyword evidence="6" id="KW-1133">Transmembrane helix</keyword>
<keyword evidence="3" id="KW-0677">Repeat</keyword>
<reference evidence="12" key="1">
    <citation type="submission" date="2017-02" db="UniProtKB">
        <authorList>
            <consortium name="WormBaseParasite"/>
        </authorList>
    </citation>
    <scope>IDENTIFICATION</scope>
</reference>
<dbReference type="CDD" id="cd11304">
    <property type="entry name" value="Cadherin_repeat"/>
    <property type="match status" value="2"/>
</dbReference>
<keyword evidence="11" id="KW-1185">Reference proteome</keyword>
<protein>
    <submittedName>
        <fullName evidence="12">Cadherin domain-containing protein</fullName>
    </submittedName>
</protein>
<keyword evidence="4 8" id="KW-0106">Calcium</keyword>
<evidence type="ECO:0000313" key="12">
    <source>
        <dbReference type="WBParaSite" id="ASIM_0001821201-mRNA-1"/>
    </source>
</evidence>
<evidence type="ECO:0000313" key="10">
    <source>
        <dbReference type="EMBL" id="VDK60820.1"/>
    </source>
</evidence>
<dbReference type="GO" id="GO:0005509">
    <property type="term" value="F:calcium ion binding"/>
    <property type="evidence" value="ECO:0007669"/>
    <property type="project" value="UniProtKB-UniRule"/>
</dbReference>
<reference evidence="10 11" key="2">
    <citation type="submission" date="2018-11" db="EMBL/GenBank/DDBJ databases">
        <authorList>
            <consortium name="Pathogen Informatics"/>
        </authorList>
    </citation>
    <scope>NUCLEOTIDE SEQUENCE [LARGE SCALE GENOMIC DNA]</scope>
</reference>
<dbReference type="OrthoDB" id="6252479at2759"/>
<organism evidence="12">
    <name type="scientific">Anisakis simplex</name>
    <name type="common">Herring worm</name>
    <dbReference type="NCBI Taxonomy" id="6269"/>
    <lineage>
        <taxon>Eukaryota</taxon>
        <taxon>Metazoa</taxon>
        <taxon>Ecdysozoa</taxon>
        <taxon>Nematoda</taxon>
        <taxon>Chromadorea</taxon>
        <taxon>Rhabditida</taxon>
        <taxon>Spirurina</taxon>
        <taxon>Ascaridomorpha</taxon>
        <taxon>Ascaridoidea</taxon>
        <taxon>Anisakidae</taxon>
        <taxon>Anisakis</taxon>
        <taxon>Anisakis simplex complex</taxon>
    </lineage>
</organism>
<evidence type="ECO:0000256" key="8">
    <source>
        <dbReference type="PROSITE-ProRule" id="PRU00043"/>
    </source>
</evidence>
<evidence type="ECO:0000256" key="2">
    <source>
        <dbReference type="ARBA" id="ARBA00022692"/>
    </source>
</evidence>